<dbReference type="PROSITE" id="PS51419">
    <property type="entry name" value="RAB"/>
    <property type="match status" value="1"/>
</dbReference>
<proteinExistence type="inferred from homology"/>
<dbReference type="Proteomes" id="UP001469553">
    <property type="component" value="Unassembled WGS sequence"/>
</dbReference>
<evidence type="ECO:0000256" key="3">
    <source>
        <dbReference type="ARBA" id="ARBA00023134"/>
    </source>
</evidence>
<dbReference type="PANTHER" id="PTHR47981:SF6">
    <property type="entry name" value="SI:DKEY-13A21.4"/>
    <property type="match status" value="1"/>
</dbReference>
<gene>
    <name evidence="4" type="ORF">AMECASPLE_005178</name>
</gene>
<sequence>MSEEKTPVTLKTILIGNSGVGKSSVMNRYVNHRFTNMYRATIGTDFFSKAVNVGGNTVTQQIWDTAGTERFQSLGSPLYRGSHCCMLVFDVTSTASFSALDMWRKEFLIQGEPQDPSDFPFIVLGNKTDLSNREVSCRKALQWCEEIGAEYFEGSAKEDPDLEKPFLKAAELGLEQVIQSKRRTGHDLCLTCLFLMIKDTLLPTVQKTHIGKYRTFPDNLRTAERNSQHLRVLRGALVPAWKGKFRDFGTADDLSNKGAKIVTRQRYCGRKGHNCIPHGERNKLIKFFFFFF</sequence>
<evidence type="ECO:0000313" key="4">
    <source>
        <dbReference type="EMBL" id="MEQ2302279.1"/>
    </source>
</evidence>
<accession>A0ABV0Z7U1</accession>
<comment type="similarity">
    <text evidence="1">Belongs to the small GTPase superfamily. Rab family.</text>
</comment>
<dbReference type="EMBL" id="JAHRIP010056660">
    <property type="protein sequence ID" value="MEQ2302279.1"/>
    <property type="molecule type" value="Genomic_DNA"/>
</dbReference>
<dbReference type="PROSITE" id="PS51421">
    <property type="entry name" value="RAS"/>
    <property type="match status" value="1"/>
</dbReference>
<evidence type="ECO:0000313" key="5">
    <source>
        <dbReference type="Proteomes" id="UP001469553"/>
    </source>
</evidence>
<protein>
    <recommendedName>
        <fullName evidence="6">Ras-related protein Rab-7A</fullName>
    </recommendedName>
</protein>
<comment type="caution">
    <text evidence="4">The sequence shown here is derived from an EMBL/GenBank/DDBJ whole genome shotgun (WGS) entry which is preliminary data.</text>
</comment>
<dbReference type="SMART" id="SM00175">
    <property type="entry name" value="RAB"/>
    <property type="match status" value="1"/>
</dbReference>
<keyword evidence="2" id="KW-0547">Nucleotide-binding</keyword>
<evidence type="ECO:0008006" key="6">
    <source>
        <dbReference type="Google" id="ProtNLM"/>
    </source>
</evidence>
<dbReference type="InterPro" id="IPR001806">
    <property type="entry name" value="Small_GTPase"/>
</dbReference>
<dbReference type="PANTHER" id="PTHR47981">
    <property type="entry name" value="RAB FAMILY"/>
    <property type="match status" value="1"/>
</dbReference>
<dbReference type="InterPro" id="IPR005225">
    <property type="entry name" value="Small_GTP-bd"/>
</dbReference>
<organism evidence="4 5">
    <name type="scientific">Ameca splendens</name>
    <dbReference type="NCBI Taxonomy" id="208324"/>
    <lineage>
        <taxon>Eukaryota</taxon>
        <taxon>Metazoa</taxon>
        <taxon>Chordata</taxon>
        <taxon>Craniata</taxon>
        <taxon>Vertebrata</taxon>
        <taxon>Euteleostomi</taxon>
        <taxon>Actinopterygii</taxon>
        <taxon>Neopterygii</taxon>
        <taxon>Teleostei</taxon>
        <taxon>Neoteleostei</taxon>
        <taxon>Acanthomorphata</taxon>
        <taxon>Ovalentaria</taxon>
        <taxon>Atherinomorphae</taxon>
        <taxon>Cyprinodontiformes</taxon>
        <taxon>Goodeidae</taxon>
        <taxon>Ameca</taxon>
    </lineage>
</organism>
<dbReference type="PRINTS" id="PR00449">
    <property type="entry name" value="RASTRNSFRMNG"/>
</dbReference>
<dbReference type="InterPro" id="IPR027417">
    <property type="entry name" value="P-loop_NTPase"/>
</dbReference>
<dbReference type="SUPFAM" id="SSF52540">
    <property type="entry name" value="P-loop containing nucleoside triphosphate hydrolases"/>
    <property type="match status" value="1"/>
</dbReference>
<dbReference type="NCBIfam" id="TIGR00231">
    <property type="entry name" value="small_GTP"/>
    <property type="match status" value="1"/>
</dbReference>
<keyword evidence="5" id="KW-1185">Reference proteome</keyword>
<dbReference type="Gene3D" id="3.40.50.300">
    <property type="entry name" value="P-loop containing nucleotide triphosphate hydrolases"/>
    <property type="match status" value="1"/>
</dbReference>
<reference evidence="4 5" key="1">
    <citation type="submission" date="2021-06" db="EMBL/GenBank/DDBJ databases">
        <authorList>
            <person name="Palmer J.M."/>
        </authorList>
    </citation>
    <scope>NUCLEOTIDE SEQUENCE [LARGE SCALE GENOMIC DNA]</scope>
    <source>
        <strain evidence="4 5">AS_MEX2019</strain>
        <tissue evidence="4">Muscle</tissue>
    </source>
</reference>
<dbReference type="SMART" id="SM00173">
    <property type="entry name" value="RAS"/>
    <property type="match status" value="1"/>
</dbReference>
<name>A0ABV0Z7U1_9TELE</name>
<dbReference type="SMART" id="SM00176">
    <property type="entry name" value="RAN"/>
    <property type="match status" value="1"/>
</dbReference>
<evidence type="ECO:0000256" key="1">
    <source>
        <dbReference type="ARBA" id="ARBA00006270"/>
    </source>
</evidence>
<evidence type="ECO:0000256" key="2">
    <source>
        <dbReference type="ARBA" id="ARBA00022741"/>
    </source>
</evidence>
<keyword evidence="3" id="KW-0342">GTP-binding</keyword>
<dbReference type="SMART" id="SM00174">
    <property type="entry name" value="RHO"/>
    <property type="match status" value="1"/>
</dbReference>
<dbReference type="Pfam" id="PF00071">
    <property type="entry name" value="Ras"/>
    <property type="match status" value="1"/>
</dbReference>